<feature type="domain" description="Nucleotidyl transferase" evidence="4">
    <location>
        <begin position="73"/>
        <end position="180"/>
    </location>
</feature>
<dbReference type="AlphaFoldDB" id="A0A2T3FMP7"/>
<dbReference type="CDD" id="cd02523">
    <property type="entry name" value="PC_cytidylyltransferase"/>
    <property type="match status" value="1"/>
</dbReference>
<comment type="caution">
    <text evidence="6">The sequence shown here is derived from an EMBL/GenBank/DDBJ whole genome shotgun (WGS) entry which is preliminary data.</text>
</comment>
<sequence>MDRYGLICRSFYENPDVTQRELASILNLSLGTVNKLLGDCLEEAFLMTDMDTGKYLLTEQGLKYLEQFKVDGAVITAAGFGSRFVPLTFETPKGLLEVFGERMIERQIKQLHEAGITDITIIVGYLKEKFEYLIDKYQVKLLYNPEYATKNNLATIYHARELFRGRNMYLLVSDNWIRNNMYHKYECGAWYSSVYMDGETSEWCLSSNKKGRITSVQVGGHDSWVMYGPAFLSRDFSNQLIPLIEEAYHQPGTEQWYWEQVVVDHIKELDFSMNCQPADQVYEFENLEELRLFDPKYQNHSDNAAMQLVAHVFNVKEEAIHNIRCLKSGMTNQSFLFELDGKHYICRIPGPGTEFLINRKEEEAVYKAVTPLGITEHILYFDGKTGYKIAQYYEGARNADAKNPQEMAACMEMLRKLHHSGVTVPHTFRIRERIDFYEKICRGHEEMLFEDYPAVRARMNELMDRLDTLERPCCLSHIDSVADNFLFLPDDSLRLIDWEYAGMCDPLIDIAMCSIYSYYSQEELDHLLEEYLQHAPSDEERFVTYAYAALGGFLWALWAVFKSMEGREFGDYTIVMYRYAKNYYRKIVSEDLLKL</sequence>
<evidence type="ECO:0000256" key="3">
    <source>
        <dbReference type="SAM" id="Phobius"/>
    </source>
</evidence>
<organism evidence="6 7">
    <name type="scientific">Clostridium fessum</name>
    <dbReference type="NCBI Taxonomy" id="2126740"/>
    <lineage>
        <taxon>Bacteria</taxon>
        <taxon>Bacillati</taxon>
        <taxon>Bacillota</taxon>
        <taxon>Clostridia</taxon>
        <taxon>Eubacteriales</taxon>
        <taxon>Clostridiaceae</taxon>
        <taxon>Clostridium</taxon>
    </lineage>
</organism>
<dbReference type="InterPro" id="IPR036390">
    <property type="entry name" value="WH_DNA-bd_sf"/>
</dbReference>
<evidence type="ECO:0000256" key="2">
    <source>
        <dbReference type="ARBA" id="ARBA00022695"/>
    </source>
</evidence>
<dbReference type="PANTHER" id="PTHR43584">
    <property type="entry name" value="NUCLEOTIDYL TRANSFERASE"/>
    <property type="match status" value="1"/>
</dbReference>
<dbReference type="PANTHER" id="PTHR43584:SF5">
    <property type="entry name" value="PROTEIN LICC"/>
    <property type="match status" value="1"/>
</dbReference>
<dbReference type="GO" id="GO:0016779">
    <property type="term" value="F:nucleotidyltransferase activity"/>
    <property type="evidence" value="ECO:0007669"/>
    <property type="project" value="UniProtKB-KW"/>
</dbReference>
<dbReference type="PIRSF" id="PIRSF037383">
    <property type="entry name" value="LicCA"/>
    <property type="match status" value="1"/>
</dbReference>
<dbReference type="Pfam" id="PF13412">
    <property type="entry name" value="HTH_24"/>
    <property type="match status" value="1"/>
</dbReference>
<feature type="transmembrane region" description="Helical" evidence="3">
    <location>
        <begin position="542"/>
        <end position="561"/>
    </location>
</feature>
<keyword evidence="3" id="KW-0472">Membrane</keyword>
<dbReference type="Gene3D" id="3.90.1200.10">
    <property type="match status" value="1"/>
</dbReference>
<dbReference type="CDD" id="cd05151">
    <property type="entry name" value="ChoK-like"/>
    <property type="match status" value="1"/>
</dbReference>
<keyword evidence="7" id="KW-1185">Reference proteome</keyword>
<evidence type="ECO:0000313" key="7">
    <source>
        <dbReference type="Proteomes" id="UP000241048"/>
    </source>
</evidence>
<keyword evidence="1" id="KW-0808">Transferase</keyword>
<evidence type="ECO:0000259" key="4">
    <source>
        <dbReference type="Pfam" id="PF00483"/>
    </source>
</evidence>
<evidence type="ECO:0000313" key="6">
    <source>
        <dbReference type="EMBL" id="PST36541.1"/>
    </source>
</evidence>
<evidence type="ECO:0000259" key="5">
    <source>
        <dbReference type="Pfam" id="PF01636"/>
    </source>
</evidence>
<reference evidence="6 7" key="1">
    <citation type="submission" date="2018-03" db="EMBL/GenBank/DDBJ databases">
        <title>Lachnoclostridium SNUG30386 gen.nov., sp.nov., isolated from human faeces.</title>
        <authorList>
            <person name="Seo B."/>
            <person name="Jeon K."/>
            <person name="Ko G."/>
        </authorList>
    </citation>
    <scope>NUCLEOTIDE SEQUENCE [LARGE SCALE GENOMIC DNA]</scope>
    <source>
        <strain evidence="6 7">SNUG30386</strain>
    </source>
</reference>
<dbReference type="InterPro" id="IPR011009">
    <property type="entry name" value="Kinase-like_dom_sf"/>
</dbReference>
<feature type="domain" description="Aminoglycoside phosphotransferase" evidence="5">
    <location>
        <begin position="326"/>
        <end position="535"/>
    </location>
</feature>
<evidence type="ECO:0000256" key="1">
    <source>
        <dbReference type="ARBA" id="ARBA00022679"/>
    </source>
</evidence>
<keyword evidence="3" id="KW-1133">Transmembrane helix</keyword>
<dbReference type="Gene3D" id="3.90.550.10">
    <property type="entry name" value="Spore Coat Polysaccharide Biosynthesis Protein SpsA, Chain A"/>
    <property type="match status" value="1"/>
</dbReference>
<accession>A0A2T3FMP7</accession>
<dbReference type="Gene3D" id="3.30.200.20">
    <property type="entry name" value="Phosphorylase Kinase, domain 1"/>
    <property type="match status" value="1"/>
</dbReference>
<dbReference type="Pfam" id="PF01636">
    <property type="entry name" value="APH"/>
    <property type="match status" value="1"/>
</dbReference>
<dbReference type="SUPFAM" id="SSF53448">
    <property type="entry name" value="Nucleotide-diphospho-sugar transferases"/>
    <property type="match status" value="1"/>
</dbReference>
<dbReference type="SUPFAM" id="SSF46785">
    <property type="entry name" value="Winged helix' DNA-binding domain"/>
    <property type="match status" value="1"/>
</dbReference>
<dbReference type="SUPFAM" id="SSF56112">
    <property type="entry name" value="Protein kinase-like (PK-like)"/>
    <property type="match status" value="1"/>
</dbReference>
<name>A0A2T3FMP7_9CLOT</name>
<proteinExistence type="predicted"/>
<dbReference type="GO" id="GO:0016301">
    <property type="term" value="F:kinase activity"/>
    <property type="evidence" value="ECO:0007669"/>
    <property type="project" value="UniProtKB-KW"/>
</dbReference>
<dbReference type="InterPro" id="IPR002575">
    <property type="entry name" value="Aminoglycoside_PTrfase"/>
</dbReference>
<gene>
    <name evidence="6" type="ORF">C7U56_12215</name>
</gene>
<keyword evidence="3" id="KW-0812">Transmembrane</keyword>
<dbReference type="RefSeq" id="WP_107001440.1">
    <property type="nucleotide sequence ID" value="NZ_JAQEGC010000003.1"/>
</dbReference>
<protein>
    <submittedName>
        <fullName evidence="6">Choline kinase</fullName>
    </submittedName>
</protein>
<dbReference type="InterPro" id="IPR029044">
    <property type="entry name" value="Nucleotide-diphossugar_trans"/>
</dbReference>
<dbReference type="InterPro" id="IPR005835">
    <property type="entry name" value="NTP_transferase_dom"/>
</dbReference>
<dbReference type="InterPro" id="IPR050065">
    <property type="entry name" value="GlmU-like"/>
</dbReference>
<dbReference type="Proteomes" id="UP000241048">
    <property type="component" value="Unassembled WGS sequence"/>
</dbReference>
<keyword evidence="6" id="KW-0418">Kinase</keyword>
<dbReference type="InterPro" id="IPR017190">
    <property type="entry name" value="Bifunc_CCT/choline_kinase"/>
</dbReference>
<keyword evidence="2" id="KW-0548">Nucleotidyltransferase</keyword>
<dbReference type="EMBL" id="PYLO01000004">
    <property type="protein sequence ID" value="PST36541.1"/>
    <property type="molecule type" value="Genomic_DNA"/>
</dbReference>
<dbReference type="Pfam" id="PF00483">
    <property type="entry name" value="NTP_transferase"/>
    <property type="match status" value="1"/>
</dbReference>